<dbReference type="Proteomes" id="UP000053555">
    <property type="component" value="Unassembled WGS sequence"/>
</dbReference>
<feature type="repeat" description="PPR" evidence="2">
    <location>
        <begin position="455"/>
        <end position="489"/>
    </location>
</feature>
<dbReference type="InterPro" id="IPR011990">
    <property type="entry name" value="TPR-like_helical_dom_sf"/>
</dbReference>
<dbReference type="PROSITE" id="PS51375">
    <property type="entry name" value="PPR"/>
    <property type="match status" value="3"/>
</dbReference>
<feature type="repeat" description="PPR" evidence="2">
    <location>
        <begin position="73"/>
        <end position="107"/>
    </location>
</feature>
<dbReference type="GO" id="GO:0009451">
    <property type="term" value="P:RNA modification"/>
    <property type="evidence" value="ECO:0007669"/>
    <property type="project" value="InterPro"/>
</dbReference>
<dbReference type="EC" id="3.4.24.-" evidence="3"/>
<gene>
    <name evidence="3" type="ORF">glysoja_048756</name>
</gene>
<dbReference type="GO" id="GO:0016787">
    <property type="term" value="F:hydrolase activity"/>
    <property type="evidence" value="ECO:0007669"/>
    <property type="project" value="UniProtKB-KW"/>
</dbReference>
<evidence type="ECO:0000256" key="1">
    <source>
        <dbReference type="ARBA" id="ARBA00022737"/>
    </source>
</evidence>
<accession>A0A0B2PF39</accession>
<organism evidence="3">
    <name type="scientific">Glycine soja</name>
    <name type="common">Wild soybean</name>
    <dbReference type="NCBI Taxonomy" id="3848"/>
    <lineage>
        <taxon>Eukaryota</taxon>
        <taxon>Viridiplantae</taxon>
        <taxon>Streptophyta</taxon>
        <taxon>Embryophyta</taxon>
        <taxon>Tracheophyta</taxon>
        <taxon>Spermatophyta</taxon>
        <taxon>Magnoliopsida</taxon>
        <taxon>eudicotyledons</taxon>
        <taxon>Gunneridae</taxon>
        <taxon>Pentapetalae</taxon>
        <taxon>rosids</taxon>
        <taxon>fabids</taxon>
        <taxon>Fabales</taxon>
        <taxon>Fabaceae</taxon>
        <taxon>Papilionoideae</taxon>
        <taxon>50 kb inversion clade</taxon>
        <taxon>NPAAA clade</taxon>
        <taxon>indigoferoid/millettioid clade</taxon>
        <taxon>Phaseoleae</taxon>
        <taxon>Glycine</taxon>
        <taxon>Glycine subgen. Soja</taxon>
    </lineage>
</organism>
<proteinExistence type="predicted"/>
<name>A0A0B2PF39_GLYSO</name>
<dbReference type="EMBL" id="KN666311">
    <property type="protein sequence ID" value="KHN08011.1"/>
    <property type="molecule type" value="Genomic_DNA"/>
</dbReference>
<feature type="repeat" description="PPR" evidence="2">
    <location>
        <begin position="316"/>
        <end position="350"/>
    </location>
</feature>
<protein>
    <submittedName>
        <fullName evidence="3">Pentatricopeptide repeat-containing protein, chloroplastic</fullName>
        <ecNumber evidence="3">3.4.24.-</ecNumber>
        <ecNumber evidence="3">3.6.4.3</ecNumber>
    </submittedName>
</protein>
<sequence>MVSLSLCLPSSIYLQAKDLKFESVRKAISRLDLTTTSPLIKSSLLLKACIRSGNLELGKLLHHKLIDSGLPLDSVLLNSLITLYSKCGDWENALSIFRNMGHHKRDLVSWSAIISCFANNSMESRALLTFLHMLQCSRNIIYPNEYCFTALLRSCSNPLFFTTGLAIFAFLLKTGYFDSHVCVGCALIDMFTKGGLDIQSARMVFDKMQHKNLVTWTLMITRYSQLGLLDDAVDLFCRLDWLQMWSLSLCLPSSIYLQAKDLKFESLRKAISRLDLTTTSPLIKSSLLLKACIRSGNLELGKLLHHKLIDSGLPLDSVLLNSLITLYSKCGDWENALSIFRNMGHHKRDLVSWSAIISCFANNSMESRALLTFLHMLQCSRNIIYPNEYCFTALLRSCSNPLFFTTGLAIFAFLLKTGYFDSHVCVGCALIDMFTKGGLDIQSARMVFDKMQHKNLVTWTLMITRYSQLGLLDDAVDLFCRMIVSEYTPDVFTLTSL</sequence>
<dbReference type="Gene3D" id="1.25.40.10">
    <property type="entry name" value="Tetratricopeptide repeat domain"/>
    <property type="match status" value="4"/>
</dbReference>
<dbReference type="Pfam" id="PF01535">
    <property type="entry name" value="PPR"/>
    <property type="match status" value="5"/>
</dbReference>
<dbReference type="GO" id="GO:0003723">
    <property type="term" value="F:RNA binding"/>
    <property type="evidence" value="ECO:0007669"/>
    <property type="project" value="InterPro"/>
</dbReference>
<dbReference type="InterPro" id="IPR002885">
    <property type="entry name" value="PPR_rpt"/>
</dbReference>
<keyword evidence="3" id="KW-0378">Hydrolase</keyword>
<dbReference type="PANTHER" id="PTHR47926">
    <property type="entry name" value="PENTATRICOPEPTIDE REPEAT-CONTAINING PROTEIN"/>
    <property type="match status" value="1"/>
</dbReference>
<dbReference type="NCBIfam" id="TIGR00756">
    <property type="entry name" value="PPR"/>
    <property type="match status" value="1"/>
</dbReference>
<keyword evidence="1" id="KW-0677">Repeat</keyword>
<dbReference type="AlphaFoldDB" id="A0A0B2PF39"/>
<reference evidence="3" key="1">
    <citation type="submission" date="2014-07" db="EMBL/GenBank/DDBJ databases">
        <title>Identification of a novel salt tolerance gene in wild soybean by whole-genome sequencing.</title>
        <authorList>
            <person name="Lam H.-M."/>
            <person name="Qi X."/>
            <person name="Li M.-W."/>
            <person name="Liu X."/>
            <person name="Xie M."/>
            <person name="Ni M."/>
            <person name="Xu X."/>
        </authorList>
    </citation>
    <scope>NUCLEOTIDE SEQUENCE [LARGE SCALE GENOMIC DNA]</scope>
    <source>
        <tissue evidence="3">Root</tissue>
    </source>
</reference>
<dbReference type="InterPro" id="IPR046960">
    <property type="entry name" value="PPR_At4g14850-like_plant"/>
</dbReference>
<dbReference type="EC" id="3.6.4.3" evidence="3"/>
<evidence type="ECO:0000313" key="3">
    <source>
        <dbReference type="EMBL" id="KHN08011.1"/>
    </source>
</evidence>
<evidence type="ECO:0000256" key="2">
    <source>
        <dbReference type="PROSITE-ProRule" id="PRU00708"/>
    </source>
</evidence>
<dbReference type="Pfam" id="PF13041">
    <property type="entry name" value="PPR_2"/>
    <property type="match status" value="1"/>
</dbReference>